<evidence type="ECO:0000256" key="1">
    <source>
        <dbReference type="ARBA" id="ARBA00023125"/>
    </source>
</evidence>
<dbReference type="Pfam" id="PF02575">
    <property type="entry name" value="YbaB_DNA_bd"/>
    <property type="match status" value="1"/>
</dbReference>
<dbReference type="STRING" id="1434232.MAIT1_04616"/>
<keyword evidence="1 2" id="KW-0238">DNA-binding</keyword>
<organism evidence="3 4">
    <name type="scientific">Magnetofaba australis IT-1</name>
    <dbReference type="NCBI Taxonomy" id="1434232"/>
    <lineage>
        <taxon>Bacteria</taxon>
        <taxon>Pseudomonadati</taxon>
        <taxon>Pseudomonadota</taxon>
        <taxon>Magnetococcia</taxon>
        <taxon>Magnetococcales</taxon>
        <taxon>Magnetococcaceae</taxon>
        <taxon>Magnetofaba</taxon>
    </lineage>
</organism>
<proteinExistence type="inferred from homology"/>
<evidence type="ECO:0000256" key="2">
    <source>
        <dbReference type="HAMAP-Rule" id="MF_00274"/>
    </source>
</evidence>
<evidence type="ECO:0000313" key="3">
    <source>
        <dbReference type="EMBL" id="OSM08471.1"/>
    </source>
</evidence>
<dbReference type="NCBIfam" id="TIGR00103">
    <property type="entry name" value="DNA_YbaB_EbfC"/>
    <property type="match status" value="1"/>
</dbReference>
<dbReference type="Proteomes" id="UP000194003">
    <property type="component" value="Unassembled WGS sequence"/>
</dbReference>
<name>A0A1Y2KCL8_9PROT</name>
<dbReference type="SUPFAM" id="SSF82607">
    <property type="entry name" value="YbaB-like"/>
    <property type="match status" value="1"/>
</dbReference>
<accession>A0A1Y2KCL8</accession>
<dbReference type="OrthoDB" id="9803080at2"/>
<dbReference type="GO" id="GO:0043590">
    <property type="term" value="C:bacterial nucleoid"/>
    <property type="evidence" value="ECO:0007669"/>
    <property type="project" value="UniProtKB-UniRule"/>
</dbReference>
<keyword evidence="4" id="KW-1185">Reference proteome</keyword>
<dbReference type="Gene3D" id="3.30.1310.10">
    <property type="entry name" value="Nucleoid-associated protein YbaB-like domain"/>
    <property type="match status" value="1"/>
</dbReference>
<dbReference type="PIRSF" id="PIRSF004555">
    <property type="entry name" value="UCP004555"/>
    <property type="match status" value="1"/>
</dbReference>
<reference evidence="3 4" key="1">
    <citation type="journal article" date="2016" name="BMC Genomics">
        <title>Combined genomic and structural analyses of a cultured magnetotactic bacterium reveals its niche adaptation to a dynamic environment.</title>
        <authorList>
            <person name="Araujo A.C."/>
            <person name="Morillo V."/>
            <person name="Cypriano J."/>
            <person name="Teixeira L.C."/>
            <person name="Leao P."/>
            <person name="Lyra S."/>
            <person name="Almeida L.G."/>
            <person name="Bazylinski D.A."/>
            <person name="Vasconcellos A.T."/>
            <person name="Abreu F."/>
            <person name="Lins U."/>
        </authorList>
    </citation>
    <scope>NUCLEOTIDE SEQUENCE [LARGE SCALE GENOMIC DNA]</scope>
    <source>
        <strain evidence="3 4">IT-1</strain>
    </source>
</reference>
<dbReference type="InterPro" id="IPR036894">
    <property type="entry name" value="YbaB-like_sf"/>
</dbReference>
<dbReference type="EMBL" id="LVJN01000011">
    <property type="protein sequence ID" value="OSM08471.1"/>
    <property type="molecule type" value="Genomic_DNA"/>
</dbReference>
<evidence type="ECO:0000313" key="4">
    <source>
        <dbReference type="Proteomes" id="UP000194003"/>
    </source>
</evidence>
<keyword evidence="2" id="KW-0963">Cytoplasm</keyword>
<sequence>MKNIGNMLKQAQMMQAKMAKVQEELAVTTVEGQAGAGLVTVVMNGKNLLEKVTIDPKLADPEDMEMLEDLVTAAVNDAQARMQQISQDKLSAVTGGLNIPGMKMPF</sequence>
<comment type="subunit">
    <text evidence="2">Homodimer.</text>
</comment>
<dbReference type="HAMAP" id="MF_00274">
    <property type="entry name" value="DNA_YbaB_EbfC"/>
    <property type="match status" value="1"/>
</dbReference>
<gene>
    <name evidence="3" type="ORF">MAIT1_04616</name>
</gene>
<comment type="function">
    <text evidence="2">Binds to DNA and alters its conformation. May be involved in regulation of gene expression, nucleoid organization and DNA protection.</text>
</comment>
<dbReference type="InterPro" id="IPR004401">
    <property type="entry name" value="YbaB/EbfC"/>
</dbReference>
<dbReference type="PANTHER" id="PTHR33449:SF1">
    <property type="entry name" value="NUCLEOID-ASSOCIATED PROTEIN YBAB"/>
    <property type="match status" value="1"/>
</dbReference>
<comment type="caution">
    <text evidence="3">The sequence shown here is derived from an EMBL/GenBank/DDBJ whole genome shotgun (WGS) entry which is preliminary data.</text>
</comment>
<dbReference type="AlphaFoldDB" id="A0A1Y2KCL8"/>
<dbReference type="PANTHER" id="PTHR33449">
    <property type="entry name" value="NUCLEOID-ASSOCIATED PROTEIN YBAB"/>
    <property type="match status" value="1"/>
</dbReference>
<comment type="similarity">
    <text evidence="2">Belongs to the YbaB/EbfC family.</text>
</comment>
<dbReference type="GO" id="GO:0003677">
    <property type="term" value="F:DNA binding"/>
    <property type="evidence" value="ECO:0007669"/>
    <property type="project" value="UniProtKB-UniRule"/>
</dbReference>
<comment type="subcellular location">
    <subcellularLocation>
        <location evidence="2">Cytoplasm</location>
        <location evidence="2">Nucleoid</location>
    </subcellularLocation>
</comment>
<protein>
    <recommendedName>
        <fullName evidence="2">Nucleoid-associated protein MAIT1_04616</fullName>
    </recommendedName>
</protein>
<dbReference type="GO" id="GO:0005829">
    <property type="term" value="C:cytosol"/>
    <property type="evidence" value="ECO:0007669"/>
    <property type="project" value="TreeGrafter"/>
</dbReference>